<gene>
    <name evidence="4" type="ORF">ILEXP_LOCUS52840</name>
</gene>
<dbReference type="InterPro" id="IPR032640">
    <property type="entry name" value="AMPK1_CBM"/>
</dbReference>
<keyword evidence="2" id="KW-0812">Transmembrane</keyword>
<accession>A0ABC8UNM9</accession>
<dbReference type="InterPro" id="IPR013783">
    <property type="entry name" value="Ig-like_fold"/>
</dbReference>
<evidence type="ECO:0000256" key="1">
    <source>
        <dbReference type="SAM" id="Coils"/>
    </source>
</evidence>
<dbReference type="AlphaFoldDB" id="A0ABC8UNM9"/>
<name>A0ABC8UNM9_9AQUA</name>
<dbReference type="SUPFAM" id="SSF81296">
    <property type="entry name" value="E set domains"/>
    <property type="match status" value="1"/>
</dbReference>
<keyword evidence="5" id="KW-1185">Reference proteome</keyword>
<dbReference type="Gene3D" id="2.60.40.10">
    <property type="entry name" value="Immunoglobulins"/>
    <property type="match status" value="1"/>
</dbReference>
<evidence type="ECO:0000313" key="4">
    <source>
        <dbReference type="EMBL" id="CAK9182625.1"/>
    </source>
</evidence>
<dbReference type="Proteomes" id="UP001642360">
    <property type="component" value="Unassembled WGS sequence"/>
</dbReference>
<comment type="caution">
    <text evidence="4">The sequence shown here is derived from an EMBL/GenBank/DDBJ whole genome shotgun (WGS) entry which is preliminary data.</text>
</comment>
<keyword evidence="2" id="KW-1133">Transmembrane helix</keyword>
<sequence>AGRKVKSNADLCKDIREFLSAVGLPEDHVPSMKEFSQYGRQDLANIVRRRGYKLIRELLATSTETNVNGSDAEEGLVEKKDTVSASLDELAGQDETVKDFGEVFSWSREDLSMKDNISTMNIDRDLISDDQSSISTESSANSSLQEKVAKFIQIGELDTIEGSGFDTLNENGNIFIESQNATEEVSSSNSEKRSDLVLVRTDAAKILDGTSTLSTQQVAHPVSENHTPRNNCDWTEELIIADHNDDLDAENREVENQAEIYRLKFMMHQKELELSRLKQEIEKEKLALSVLQTKAETEISKAQKLISEKNAELHIAEEGLSGLEEVEIEYWGDGETVEVAGSFNGWHHRIKMDPHLAASIIEPVGSRLWRTVLWLYPGIYEIKFIVDGHWRMMRLLLGIFVFVNIPLSWLGWSQSSHSDRQQWQMITGPVLCNRKDLAETWKGSCYCRIHTAVLYH</sequence>
<dbReference type="CDD" id="cd02859">
    <property type="entry name" value="E_set_AMPKbeta_like_N"/>
    <property type="match status" value="1"/>
</dbReference>
<evidence type="ECO:0000259" key="3">
    <source>
        <dbReference type="Pfam" id="PF16561"/>
    </source>
</evidence>
<evidence type="ECO:0000313" key="5">
    <source>
        <dbReference type="Proteomes" id="UP001642360"/>
    </source>
</evidence>
<proteinExistence type="predicted"/>
<dbReference type="PANTHER" id="PTHR47434:SF2">
    <property type="entry name" value="PROTEIN PTST HOMOLOG 3, CHLOROPLASTIC"/>
    <property type="match status" value="1"/>
</dbReference>
<dbReference type="InterPro" id="IPR014756">
    <property type="entry name" value="Ig_E-set"/>
</dbReference>
<feature type="domain" description="AMP-activated protein kinase glycogen-binding" evidence="3">
    <location>
        <begin position="326"/>
        <end position="392"/>
    </location>
</feature>
<protein>
    <recommendedName>
        <fullName evidence="3">AMP-activated protein kinase glycogen-binding domain-containing protein</fullName>
    </recommendedName>
</protein>
<reference evidence="4 5" key="1">
    <citation type="submission" date="2024-02" db="EMBL/GenBank/DDBJ databases">
        <authorList>
            <person name="Vignale AGUSTIN F."/>
            <person name="Sosa J E."/>
            <person name="Modenutti C."/>
        </authorList>
    </citation>
    <scope>NUCLEOTIDE SEQUENCE [LARGE SCALE GENOMIC DNA]</scope>
</reference>
<keyword evidence="2" id="KW-0472">Membrane</keyword>
<dbReference type="Pfam" id="PF16561">
    <property type="entry name" value="AMPK1_CBM"/>
    <property type="match status" value="1"/>
</dbReference>
<feature type="coiled-coil region" evidence="1">
    <location>
        <begin position="240"/>
        <end position="312"/>
    </location>
</feature>
<dbReference type="EMBL" id="CAUOFW020008391">
    <property type="protein sequence ID" value="CAK9182625.1"/>
    <property type="molecule type" value="Genomic_DNA"/>
</dbReference>
<feature type="non-terminal residue" evidence="4">
    <location>
        <position position="1"/>
    </location>
</feature>
<organism evidence="4 5">
    <name type="scientific">Ilex paraguariensis</name>
    <name type="common">yerba mate</name>
    <dbReference type="NCBI Taxonomy" id="185542"/>
    <lineage>
        <taxon>Eukaryota</taxon>
        <taxon>Viridiplantae</taxon>
        <taxon>Streptophyta</taxon>
        <taxon>Embryophyta</taxon>
        <taxon>Tracheophyta</taxon>
        <taxon>Spermatophyta</taxon>
        <taxon>Magnoliopsida</taxon>
        <taxon>eudicotyledons</taxon>
        <taxon>Gunneridae</taxon>
        <taxon>Pentapetalae</taxon>
        <taxon>asterids</taxon>
        <taxon>campanulids</taxon>
        <taxon>Aquifoliales</taxon>
        <taxon>Aquifoliaceae</taxon>
        <taxon>Ilex</taxon>
    </lineage>
</organism>
<dbReference type="PANTHER" id="PTHR47434">
    <property type="entry name" value="PROTEIN PTST HOMOLOG 3, CHLOROPLASTIC"/>
    <property type="match status" value="1"/>
</dbReference>
<dbReference type="GO" id="GO:0009507">
    <property type="term" value="C:chloroplast"/>
    <property type="evidence" value="ECO:0007669"/>
    <property type="project" value="UniProtKB-ARBA"/>
</dbReference>
<evidence type="ECO:0000256" key="2">
    <source>
        <dbReference type="SAM" id="Phobius"/>
    </source>
</evidence>
<keyword evidence="1" id="KW-0175">Coiled coil</keyword>
<feature type="transmembrane region" description="Helical" evidence="2">
    <location>
        <begin position="392"/>
        <end position="412"/>
    </location>
</feature>